<feature type="domain" description="ABC3 transporter permease C-terminal" evidence="8">
    <location>
        <begin position="282"/>
        <end position="395"/>
    </location>
</feature>
<evidence type="ECO:0000259" key="9">
    <source>
        <dbReference type="Pfam" id="PF12704"/>
    </source>
</evidence>
<keyword evidence="4 7" id="KW-1133">Transmembrane helix</keyword>
<protein>
    <submittedName>
        <fullName evidence="10">ABC transporter permease</fullName>
    </submittedName>
</protein>
<gene>
    <name evidence="10" type="ORF">Q4527_12925</name>
</gene>
<keyword evidence="2" id="KW-1003">Cell membrane</keyword>
<organism evidence="10 11">
    <name type="scientific">Alteromonas stellipolaris</name>
    <dbReference type="NCBI Taxonomy" id="233316"/>
    <lineage>
        <taxon>Bacteria</taxon>
        <taxon>Pseudomonadati</taxon>
        <taxon>Pseudomonadota</taxon>
        <taxon>Gammaproteobacteria</taxon>
        <taxon>Alteromonadales</taxon>
        <taxon>Alteromonadaceae</taxon>
        <taxon>Alteromonas/Salinimonas group</taxon>
        <taxon>Alteromonas</taxon>
    </lineage>
</organism>
<dbReference type="InterPro" id="IPR050250">
    <property type="entry name" value="Macrolide_Exporter_MacB"/>
</dbReference>
<dbReference type="PANTHER" id="PTHR30572">
    <property type="entry name" value="MEMBRANE COMPONENT OF TRANSPORTER-RELATED"/>
    <property type="match status" value="1"/>
</dbReference>
<dbReference type="Pfam" id="PF12704">
    <property type="entry name" value="MacB_PCD"/>
    <property type="match status" value="1"/>
</dbReference>
<dbReference type="RefSeq" id="WP_303538587.1">
    <property type="nucleotide sequence ID" value="NZ_JAUOQI010000008.1"/>
</dbReference>
<evidence type="ECO:0000256" key="2">
    <source>
        <dbReference type="ARBA" id="ARBA00022475"/>
    </source>
</evidence>
<accession>A0AAW7Z6P3</accession>
<evidence type="ECO:0000256" key="1">
    <source>
        <dbReference type="ARBA" id="ARBA00004651"/>
    </source>
</evidence>
<comment type="caution">
    <text evidence="10">The sequence shown here is derived from an EMBL/GenBank/DDBJ whole genome shotgun (WGS) entry which is preliminary data.</text>
</comment>
<evidence type="ECO:0000313" key="10">
    <source>
        <dbReference type="EMBL" id="MDO6578303.1"/>
    </source>
</evidence>
<name>A0AAW7Z6P3_9ALTE</name>
<dbReference type="InterPro" id="IPR003838">
    <property type="entry name" value="ABC3_permease_C"/>
</dbReference>
<evidence type="ECO:0000259" key="8">
    <source>
        <dbReference type="Pfam" id="PF02687"/>
    </source>
</evidence>
<evidence type="ECO:0000256" key="6">
    <source>
        <dbReference type="ARBA" id="ARBA00038076"/>
    </source>
</evidence>
<sequence>MLDIKPIFNAIRRSKIGAVLLLLQIALTMAIVSNAAFMINDHVSYLREDTGFPEKEIFSLSVMTFGKDRSLSQQAELDETMIRSLPGVIDASLIQAIPLSGGGSSSSVRLKPSPEKSKSISVPYYYMDEHGLNTFGIKLLEGRNFRPEEVIVGNDFSGNGPNTIIVSQALADALFSDGGALGETVYLKNRPLEIIGIVGTMKSPWPNGMRDKNTAIVPFMDVQNYQHILVRTDKTERANIMANIEQNMLDVYDKRVIINVDGLDKTKENYDATDVLMMRMLIVLVVILLLVTAVGIFGLTQFNISKRTKQIGTRRALGARKSAIVRYFLVENTMVCIAGLLIGGIAAVVLGDVMMKSYSISSLEPEFILGTAVFIFVMSIVAVIFPAMRAANISPSIATRSI</sequence>
<proteinExistence type="inferred from homology"/>
<evidence type="ECO:0000313" key="11">
    <source>
        <dbReference type="Proteomes" id="UP001170717"/>
    </source>
</evidence>
<dbReference type="Proteomes" id="UP001170717">
    <property type="component" value="Unassembled WGS sequence"/>
</dbReference>
<evidence type="ECO:0000256" key="3">
    <source>
        <dbReference type="ARBA" id="ARBA00022692"/>
    </source>
</evidence>
<feature type="transmembrane region" description="Helical" evidence="7">
    <location>
        <begin position="323"/>
        <end position="347"/>
    </location>
</feature>
<reference evidence="10" key="1">
    <citation type="submission" date="2023-07" db="EMBL/GenBank/DDBJ databases">
        <title>Genome content predicts the carbon catabolic preferences of heterotrophic bacteria.</title>
        <authorList>
            <person name="Gralka M."/>
        </authorList>
    </citation>
    <scope>NUCLEOTIDE SEQUENCE</scope>
    <source>
        <strain evidence="10">F2M12</strain>
    </source>
</reference>
<comment type="similarity">
    <text evidence="6">Belongs to the ABC-4 integral membrane protein family.</text>
</comment>
<evidence type="ECO:0000256" key="4">
    <source>
        <dbReference type="ARBA" id="ARBA00022989"/>
    </source>
</evidence>
<dbReference type="InterPro" id="IPR025857">
    <property type="entry name" value="MacB_PCD"/>
</dbReference>
<evidence type="ECO:0000256" key="5">
    <source>
        <dbReference type="ARBA" id="ARBA00023136"/>
    </source>
</evidence>
<feature type="domain" description="MacB-like periplasmic core" evidence="9">
    <location>
        <begin position="83"/>
        <end position="245"/>
    </location>
</feature>
<feature type="transmembrane region" description="Helical" evidence="7">
    <location>
        <begin position="276"/>
        <end position="302"/>
    </location>
</feature>
<dbReference type="AlphaFoldDB" id="A0AAW7Z6P3"/>
<comment type="subcellular location">
    <subcellularLocation>
        <location evidence="1">Cell membrane</location>
        <topology evidence="1">Multi-pass membrane protein</topology>
    </subcellularLocation>
</comment>
<dbReference type="GO" id="GO:0005886">
    <property type="term" value="C:plasma membrane"/>
    <property type="evidence" value="ECO:0007669"/>
    <property type="project" value="UniProtKB-SubCell"/>
</dbReference>
<keyword evidence="3 7" id="KW-0812">Transmembrane</keyword>
<keyword evidence="5 7" id="KW-0472">Membrane</keyword>
<dbReference type="GO" id="GO:0022857">
    <property type="term" value="F:transmembrane transporter activity"/>
    <property type="evidence" value="ECO:0007669"/>
    <property type="project" value="TreeGrafter"/>
</dbReference>
<feature type="transmembrane region" description="Helical" evidence="7">
    <location>
        <begin position="367"/>
        <end position="387"/>
    </location>
</feature>
<evidence type="ECO:0000256" key="7">
    <source>
        <dbReference type="SAM" id="Phobius"/>
    </source>
</evidence>
<dbReference type="Pfam" id="PF02687">
    <property type="entry name" value="FtsX"/>
    <property type="match status" value="1"/>
</dbReference>
<dbReference type="EMBL" id="JAUOQI010000008">
    <property type="protein sequence ID" value="MDO6578303.1"/>
    <property type="molecule type" value="Genomic_DNA"/>
</dbReference>
<dbReference type="PANTHER" id="PTHR30572:SF4">
    <property type="entry name" value="ABC TRANSPORTER PERMEASE YTRF"/>
    <property type="match status" value="1"/>
</dbReference>